<protein>
    <submittedName>
        <fullName evidence="2">Uncharacterized protein</fullName>
    </submittedName>
</protein>
<feature type="transmembrane region" description="Helical" evidence="1">
    <location>
        <begin position="6"/>
        <end position="26"/>
    </location>
</feature>
<proteinExistence type="predicted"/>
<organism evidence="2">
    <name type="scientific">Lactococcus cremoris subsp. cremoris IBB477</name>
    <dbReference type="NCBI Taxonomy" id="1449093"/>
    <lineage>
        <taxon>Bacteria</taxon>
        <taxon>Bacillati</taxon>
        <taxon>Bacillota</taxon>
        <taxon>Bacilli</taxon>
        <taxon>Lactobacillales</taxon>
        <taxon>Streptococcaceae</taxon>
        <taxon>Lactococcus</taxon>
        <taxon>Lactococcus cremoris subsp. cremoris</taxon>
    </lineage>
</organism>
<reference evidence="2" key="1">
    <citation type="journal article" date="2016" name="Appl. Microbiol. Biotechnol.">
        <title>Adhesion of the genome-sequenced Lactococcus lactis subsp. cremoris IBB477 strain is mediated by specific molecular determinants.</title>
        <authorList>
            <person name="Radziwill-Bienkowska J.M."/>
            <person name="Le D.T."/>
            <person name="Szczesny P."/>
            <person name="Duviau M.P."/>
            <person name="Aleksandrzak-Piekarczyk T."/>
            <person name="Loubiere P."/>
            <person name="Mercier-Bonin M."/>
            <person name="Bardowski J.K."/>
            <person name="Kowalczyk M."/>
        </authorList>
    </citation>
    <scope>NUCLEOTIDE SEQUENCE [LARGE SCALE GENOMIC DNA]</scope>
    <source>
        <strain evidence="2">IBB477</strain>
    </source>
</reference>
<sequence>MAVLVMILIIVIIIVTFMVSAGSSMYGKDPLKVGDISEEVLDNYGIDVEECSIRVNYIDRVGVDVQKKLFFKCSLEVVNIEGVKRKYCKFSDKIDLNKVIDVELIENNNIVNKISSGSMLTRAVVGGALAGGAGAIIGGTTAKGKSSNMLNRISLRFKIDDIQNPYKLFLLMEDNRKEGLSQERQQEAWNLFGKIELILRDMENRG</sequence>
<evidence type="ECO:0000256" key="1">
    <source>
        <dbReference type="SAM" id="Phobius"/>
    </source>
</evidence>
<gene>
    <name evidence="2" type="ORF">AJ89_05230</name>
</gene>
<evidence type="ECO:0000313" key="2">
    <source>
        <dbReference type="EMBL" id="OEU39843.1"/>
    </source>
</evidence>
<accession>A0A1E7G4H9</accession>
<name>A0A1E7G4H9_LACLC</name>
<keyword evidence="1" id="KW-1133">Transmembrane helix</keyword>
<keyword evidence="1" id="KW-0472">Membrane</keyword>
<dbReference type="EMBL" id="JMMZ01000014">
    <property type="protein sequence ID" value="OEU39843.1"/>
    <property type="molecule type" value="Genomic_DNA"/>
</dbReference>
<comment type="caution">
    <text evidence="2">The sequence shown here is derived from an EMBL/GenBank/DDBJ whole genome shotgun (WGS) entry which is preliminary data.</text>
</comment>
<dbReference type="AlphaFoldDB" id="A0A1E7G4H9"/>
<dbReference type="RefSeq" id="WP_052719865.1">
    <property type="nucleotide sequence ID" value="NZ_CM007353.1"/>
</dbReference>
<dbReference type="Proteomes" id="UP000176236">
    <property type="component" value="Chromosome"/>
</dbReference>
<keyword evidence="1" id="KW-0812">Transmembrane</keyword>